<evidence type="ECO:0000256" key="2">
    <source>
        <dbReference type="ARBA" id="ARBA00004713"/>
    </source>
</evidence>
<dbReference type="PANTHER" id="PTHR42755">
    <property type="entry name" value="3-DEOXY-MANNO-OCTULOSONATE CYTIDYLYLTRANSFERASE"/>
    <property type="match status" value="1"/>
</dbReference>
<dbReference type="STRING" id="515897.SAMN05421849_0539"/>
<evidence type="ECO:0000256" key="7">
    <source>
        <dbReference type="ARBA" id="ARBA00049183"/>
    </source>
</evidence>
<evidence type="ECO:0000256" key="1">
    <source>
        <dbReference type="ARBA" id="ARBA00003394"/>
    </source>
</evidence>
<dbReference type="InterPro" id="IPR007507">
    <property type="entry name" value="Glycos_transf_N"/>
</dbReference>
<comment type="pathway">
    <text evidence="2 10">Bacterial outer membrane biogenesis; LPS core biosynthesis.</text>
</comment>
<evidence type="ECO:0000256" key="10">
    <source>
        <dbReference type="RuleBase" id="RU365103"/>
    </source>
</evidence>
<comment type="similarity">
    <text evidence="10">Belongs to the glycosyltransferase group 1 family.</text>
</comment>
<evidence type="ECO:0000313" key="13">
    <source>
        <dbReference type="Proteomes" id="UP000192455"/>
    </source>
</evidence>
<evidence type="ECO:0000256" key="3">
    <source>
        <dbReference type="ARBA" id="ARBA00012621"/>
    </source>
</evidence>
<dbReference type="OrthoDB" id="9789797at2"/>
<keyword evidence="13" id="KW-1185">Reference proteome</keyword>
<dbReference type="RefSeq" id="WP_076647038.1">
    <property type="nucleotide sequence ID" value="NZ_FTPS01000001.1"/>
</dbReference>
<keyword evidence="10" id="KW-0448">Lipopolysaccharide biosynthesis</keyword>
<comment type="subcellular location">
    <subcellularLocation>
        <location evidence="10">Cell membrane</location>
    </subcellularLocation>
</comment>
<feature type="site" description="Transition state stabilizer" evidence="9">
    <location>
        <position position="218"/>
    </location>
</feature>
<dbReference type="Proteomes" id="UP000192455">
    <property type="component" value="Unassembled WGS sequence"/>
</dbReference>
<dbReference type="UniPathway" id="UPA00958"/>
<evidence type="ECO:0000256" key="5">
    <source>
        <dbReference type="ARBA" id="ARBA00022679"/>
    </source>
</evidence>
<comment type="function">
    <text evidence="1 10">Involved in lipopolysaccharide (LPS) biosynthesis. Catalyzes the transfer of 3-deoxy-D-manno-octulosonate (Kdo) residue(s) from CMP-Kdo to lipid IV(A), the tetraacyldisaccharide-1,4'-bisphosphate precursor of lipid A.</text>
</comment>
<proteinExistence type="inferred from homology"/>
<evidence type="ECO:0000256" key="6">
    <source>
        <dbReference type="ARBA" id="ARBA00031445"/>
    </source>
</evidence>
<evidence type="ECO:0000256" key="4">
    <source>
        <dbReference type="ARBA" id="ARBA00019077"/>
    </source>
</evidence>
<evidence type="ECO:0000259" key="11">
    <source>
        <dbReference type="Pfam" id="PF04413"/>
    </source>
</evidence>
<gene>
    <name evidence="12" type="ORF">SAMN05421849_0539</name>
</gene>
<comment type="catalytic activity">
    <reaction evidence="7 10">
        <text>lipid IVA (E. coli) + CMP-3-deoxy-beta-D-manno-octulosonate = alpha-Kdo-(2-&gt;6)-lipid IVA (E. coli) + CMP + H(+)</text>
        <dbReference type="Rhea" id="RHEA:28066"/>
        <dbReference type="ChEBI" id="CHEBI:15378"/>
        <dbReference type="ChEBI" id="CHEBI:58603"/>
        <dbReference type="ChEBI" id="CHEBI:60364"/>
        <dbReference type="ChEBI" id="CHEBI:60377"/>
        <dbReference type="ChEBI" id="CHEBI:85987"/>
        <dbReference type="EC" id="2.4.99.12"/>
    </reaction>
</comment>
<dbReference type="InterPro" id="IPR039901">
    <property type="entry name" value="Kdotransferase"/>
</dbReference>
<dbReference type="Gene3D" id="3.40.50.11720">
    <property type="entry name" value="3-Deoxy-D-manno-octulosonic-acid transferase, N-terminal domain"/>
    <property type="match status" value="1"/>
</dbReference>
<feature type="domain" description="3-deoxy-D-manno-octulosonic-acid transferase N-terminal" evidence="11">
    <location>
        <begin position="43"/>
        <end position="218"/>
    </location>
</feature>
<name>A0A1R3WF47_9RHOB</name>
<dbReference type="Pfam" id="PF04413">
    <property type="entry name" value="Glycos_transf_N"/>
    <property type="match status" value="1"/>
</dbReference>
<dbReference type="EC" id="2.4.99.12" evidence="3 10"/>
<evidence type="ECO:0000256" key="9">
    <source>
        <dbReference type="PIRSR" id="PIRSR639901-2"/>
    </source>
</evidence>
<dbReference type="GO" id="GO:0009245">
    <property type="term" value="P:lipid A biosynthetic process"/>
    <property type="evidence" value="ECO:0007669"/>
    <property type="project" value="TreeGrafter"/>
</dbReference>
<keyword evidence="10" id="KW-0472">Membrane</keyword>
<dbReference type="PANTHER" id="PTHR42755:SF1">
    <property type="entry name" value="3-DEOXY-D-MANNO-OCTULOSONIC ACID TRANSFERASE, MITOCHONDRIAL-RELATED"/>
    <property type="match status" value="1"/>
</dbReference>
<dbReference type="GO" id="GO:0009244">
    <property type="term" value="P:lipopolysaccharide core region biosynthetic process"/>
    <property type="evidence" value="ECO:0007669"/>
    <property type="project" value="UniProtKB-UniRule"/>
</dbReference>
<dbReference type="EMBL" id="FTPS01000001">
    <property type="protein sequence ID" value="SIT76548.1"/>
    <property type="molecule type" value="Genomic_DNA"/>
</dbReference>
<evidence type="ECO:0000256" key="8">
    <source>
        <dbReference type="PIRSR" id="PIRSR639901-1"/>
    </source>
</evidence>
<feature type="active site" description="Proton acceptor" evidence="8">
    <location>
        <position position="70"/>
    </location>
</feature>
<keyword evidence="5 10" id="KW-0808">Transferase</keyword>
<dbReference type="GO" id="GO:0005886">
    <property type="term" value="C:plasma membrane"/>
    <property type="evidence" value="ECO:0007669"/>
    <property type="project" value="UniProtKB-SubCell"/>
</dbReference>
<evidence type="ECO:0000313" key="12">
    <source>
        <dbReference type="EMBL" id="SIT76548.1"/>
    </source>
</evidence>
<protein>
    <recommendedName>
        <fullName evidence="4 10">3-deoxy-D-manno-octulosonic acid transferase</fullName>
        <shortName evidence="10">Kdo transferase</shortName>
        <ecNumber evidence="3 10">2.4.99.12</ecNumber>
    </recommendedName>
    <alternativeName>
        <fullName evidence="6 10">Lipid IV(A) 3-deoxy-D-manno-octulosonic acid transferase</fullName>
    </alternativeName>
</protein>
<keyword evidence="10" id="KW-1003">Cell membrane</keyword>
<dbReference type="InterPro" id="IPR038107">
    <property type="entry name" value="Glycos_transf_N_sf"/>
</dbReference>
<feature type="site" description="Transition state stabilizer" evidence="9">
    <location>
        <position position="140"/>
    </location>
</feature>
<organism evidence="12 13">
    <name type="scientific">Pontibaca methylaminivorans</name>
    <dbReference type="NCBI Taxonomy" id="515897"/>
    <lineage>
        <taxon>Bacteria</taxon>
        <taxon>Pseudomonadati</taxon>
        <taxon>Pseudomonadota</taxon>
        <taxon>Alphaproteobacteria</taxon>
        <taxon>Rhodobacterales</taxon>
        <taxon>Roseobacteraceae</taxon>
        <taxon>Pontibaca</taxon>
    </lineage>
</organism>
<reference evidence="12 13" key="1">
    <citation type="submission" date="2017-01" db="EMBL/GenBank/DDBJ databases">
        <authorList>
            <person name="Mah S.A."/>
            <person name="Swanson W.J."/>
            <person name="Moy G.W."/>
            <person name="Vacquier V.D."/>
        </authorList>
    </citation>
    <scope>NUCLEOTIDE SEQUENCE [LARGE SCALE GENOMIC DNA]</scope>
    <source>
        <strain evidence="12 13">DSM 21219</strain>
    </source>
</reference>
<sequence>MAQRPGAPTALFRFYRAASTALAPLAFAIASRKLRRHGVTATRQRERLGHATLPRSSGRLIWFHAASVGESLSVLTLIARMGARLPDAEFLVTSGTATSARLINERLPPRCRHQFAPLDAPRIVARFLDHWRPDAGIFVESELWPVMLAAAGARGIPLALLNARLSPRSAARWQRHPETARFVLGHFALILTQNRDSATRLAAMQAPPERLREGSNLKALSAPLPVDHGALDTLRAALGSRPHWLASSTHEGEERIVLAAAQELLRSHPDLCLLLMPRHPERGDTVEAQIRAAGLTCTRRSRGELPGEAQVYLADTLGETGTFYALCPRVFLGGSLLPIGGHNPFEPAQAGAAIASGPHVANFAETYGALADCGAARMVRDGDELAQVIGTWLDRPQDLSAARGAATRFAAARAEELDTVAERLCAALGLDARPAP</sequence>
<accession>A0A1R3WF47</accession>
<dbReference type="SUPFAM" id="SSF53756">
    <property type="entry name" value="UDP-Glycosyltransferase/glycogen phosphorylase"/>
    <property type="match status" value="1"/>
</dbReference>
<dbReference type="Gene3D" id="3.40.50.2000">
    <property type="entry name" value="Glycogen Phosphorylase B"/>
    <property type="match status" value="1"/>
</dbReference>
<dbReference type="GO" id="GO:0043842">
    <property type="term" value="F:Kdo transferase activity"/>
    <property type="evidence" value="ECO:0007669"/>
    <property type="project" value="UniProtKB-EC"/>
</dbReference>
<dbReference type="AlphaFoldDB" id="A0A1R3WF47"/>